<keyword evidence="6" id="KW-0802">TPR repeat</keyword>
<dbReference type="GO" id="GO:0000160">
    <property type="term" value="P:phosphorelay signal transduction system"/>
    <property type="evidence" value="ECO:0007669"/>
    <property type="project" value="UniProtKB-KW"/>
</dbReference>
<dbReference type="PANTHER" id="PTHR24421">
    <property type="entry name" value="NITRATE/NITRITE SENSOR PROTEIN NARX-RELATED"/>
    <property type="match status" value="1"/>
</dbReference>
<dbReference type="PANTHER" id="PTHR24421:SF10">
    <property type="entry name" value="NITRATE_NITRITE SENSOR PROTEIN NARQ"/>
    <property type="match status" value="1"/>
</dbReference>
<dbReference type="PROSITE" id="PS51257">
    <property type="entry name" value="PROKAR_LIPOPROTEIN"/>
    <property type="match status" value="1"/>
</dbReference>
<keyword evidence="7" id="KW-1133">Transmembrane helix</keyword>
<dbReference type="InterPro" id="IPR011990">
    <property type="entry name" value="TPR-like_helical_dom_sf"/>
</dbReference>
<dbReference type="RefSeq" id="WP_089048327.1">
    <property type="nucleotide sequence ID" value="NZ_FXTV01000007.1"/>
</dbReference>
<evidence type="ECO:0000256" key="5">
    <source>
        <dbReference type="ARBA" id="ARBA00023012"/>
    </source>
</evidence>
<dbReference type="PROSITE" id="PS50005">
    <property type="entry name" value="TPR"/>
    <property type="match status" value="1"/>
</dbReference>
<feature type="repeat" description="TPR" evidence="6">
    <location>
        <begin position="118"/>
        <end position="151"/>
    </location>
</feature>
<dbReference type="GO" id="GO:0004673">
    <property type="term" value="F:protein histidine kinase activity"/>
    <property type="evidence" value="ECO:0007669"/>
    <property type="project" value="UniProtKB-EC"/>
</dbReference>
<keyword evidence="9" id="KW-0547">Nucleotide-binding</keyword>
<dbReference type="InterPro" id="IPR019734">
    <property type="entry name" value="TPR_rpt"/>
</dbReference>
<comment type="caution">
    <text evidence="9">The sequence shown here is derived from an EMBL/GenBank/DDBJ whole genome shotgun (WGS) entry which is preliminary data.</text>
</comment>
<dbReference type="Gene3D" id="1.25.40.10">
    <property type="entry name" value="Tetratricopeptide repeat domain"/>
    <property type="match status" value="2"/>
</dbReference>
<keyword evidence="10" id="KW-1185">Reference proteome</keyword>
<dbReference type="InterPro" id="IPR003594">
    <property type="entry name" value="HATPase_dom"/>
</dbReference>
<keyword evidence="7" id="KW-0472">Membrane</keyword>
<reference evidence="9 10" key="1">
    <citation type="submission" date="2016-11" db="EMBL/GenBank/DDBJ databases">
        <title>Whole genomes of Flavobacteriaceae.</title>
        <authorList>
            <person name="Stine C."/>
            <person name="Li C."/>
            <person name="Tadesse D."/>
        </authorList>
    </citation>
    <scope>NUCLEOTIDE SEQUENCE [LARGE SCALE GENOMIC DNA]</scope>
    <source>
        <strain evidence="9 10">DSM 18292</strain>
    </source>
</reference>
<sequence>MPQKKLSFLYLLFVFIIVISCQKKEKNTDLQENKKLQIEKLLVIADRFYDNKKLDTSFYYYNKIHLLCNPVQDADISVKALNRMANIQQTHEDYIGSKSTLTEALPYLKHIKNPNISWNTYNLLGNGYVKTADYTTALTYFNKALTLKTSESKKEFIKKNIGFVYMKEGKHFEAIGIFEHYLENNDVSTNPKDYAQVLNDLGFCYFQIKDPEAISYLKKALKIRSEINDNLGLGFTYYNLALYYLKNDQALAKKYMLLSNQNFINTKSLINSMDALKLLIDNSNGSDLKKHSIQYVETVERISEIRNRSKNKLAKIKYDSKKEKNENLILKTYKARNELQIEKQKTINIISYVVIVLSLSLILTLYFYLTSKGKKVKIEATYFSETRISKKLHDELANDIYHTMAFAEHKNLSIVENKEQLLQNLDDIYSRTRDISKENSPLITDENFIFHLEEMIEGFSTPKISIITTAAASINWNQFEKIKKTTVYRVLQELLVNMKKHSNATLVTIVFEKTEKSIMINYSDNGKGTDVNTITFKNGLHNVENRLLAIKGTIDIATAPDQGFQIFIKFPIS</sequence>
<feature type="domain" description="Histidine kinase/HSP90-like ATPase" evidence="8">
    <location>
        <begin position="485"/>
        <end position="572"/>
    </location>
</feature>
<dbReference type="SUPFAM" id="SSF48452">
    <property type="entry name" value="TPR-like"/>
    <property type="match status" value="2"/>
</dbReference>
<keyword evidence="4" id="KW-0418">Kinase</keyword>
<dbReference type="SMART" id="SM00028">
    <property type="entry name" value="TPR"/>
    <property type="match status" value="4"/>
</dbReference>
<dbReference type="InterPro" id="IPR050482">
    <property type="entry name" value="Sensor_HK_TwoCompSys"/>
</dbReference>
<dbReference type="OrthoDB" id="943406at2"/>
<dbReference type="Proteomes" id="UP000198345">
    <property type="component" value="Unassembled WGS sequence"/>
</dbReference>
<organism evidence="9 10">
    <name type="scientific">Flavobacterium hercynium</name>
    <dbReference type="NCBI Taxonomy" id="387094"/>
    <lineage>
        <taxon>Bacteria</taxon>
        <taxon>Pseudomonadati</taxon>
        <taxon>Bacteroidota</taxon>
        <taxon>Flavobacteriia</taxon>
        <taxon>Flavobacteriales</taxon>
        <taxon>Flavobacteriaceae</taxon>
        <taxon>Flavobacterium</taxon>
    </lineage>
</organism>
<evidence type="ECO:0000256" key="3">
    <source>
        <dbReference type="ARBA" id="ARBA00022679"/>
    </source>
</evidence>
<name>A0A226HQ63_9FLAO</name>
<evidence type="ECO:0000256" key="4">
    <source>
        <dbReference type="ARBA" id="ARBA00022777"/>
    </source>
</evidence>
<evidence type="ECO:0000259" key="8">
    <source>
        <dbReference type="Pfam" id="PF02518"/>
    </source>
</evidence>
<dbReference type="SUPFAM" id="SSF55874">
    <property type="entry name" value="ATPase domain of HSP90 chaperone/DNA topoisomerase II/histidine kinase"/>
    <property type="match status" value="1"/>
</dbReference>
<dbReference type="GO" id="GO:0005524">
    <property type="term" value="F:ATP binding"/>
    <property type="evidence" value="ECO:0007669"/>
    <property type="project" value="UniProtKB-KW"/>
</dbReference>
<keyword evidence="5" id="KW-0902">Two-component regulatory system</keyword>
<keyword evidence="9" id="KW-0067">ATP-binding</keyword>
<evidence type="ECO:0000256" key="1">
    <source>
        <dbReference type="ARBA" id="ARBA00000085"/>
    </source>
</evidence>
<dbReference type="Pfam" id="PF13424">
    <property type="entry name" value="TPR_12"/>
    <property type="match status" value="1"/>
</dbReference>
<accession>A0A226HQ63</accession>
<gene>
    <name evidence="9" type="ORF">B0A66_02365</name>
</gene>
<dbReference type="AlphaFoldDB" id="A0A226HQ63"/>
<dbReference type="EMBL" id="MUGW01000005">
    <property type="protein sequence ID" value="OXA95610.1"/>
    <property type="molecule type" value="Genomic_DNA"/>
</dbReference>
<evidence type="ECO:0000313" key="9">
    <source>
        <dbReference type="EMBL" id="OXA95610.1"/>
    </source>
</evidence>
<evidence type="ECO:0000256" key="2">
    <source>
        <dbReference type="ARBA" id="ARBA00012438"/>
    </source>
</evidence>
<evidence type="ECO:0000256" key="7">
    <source>
        <dbReference type="SAM" id="Phobius"/>
    </source>
</evidence>
<dbReference type="InterPro" id="IPR036890">
    <property type="entry name" value="HATPase_C_sf"/>
</dbReference>
<dbReference type="Gene3D" id="3.30.565.10">
    <property type="entry name" value="Histidine kinase-like ATPase, C-terminal domain"/>
    <property type="match status" value="1"/>
</dbReference>
<comment type="catalytic activity">
    <reaction evidence="1">
        <text>ATP + protein L-histidine = ADP + protein N-phospho-L-histidine.</text>
        <dbReference type="EC" id="2.7.13.3"/>
    </reaction>
</comment>
<keyword evidence="3" id="KW-0808">Transferase</keyword>
<keyword evidence="7" id="KW-0812">Transmembrane</keyword>
<dbReference type="Pfam" id="PF02518">
    <property type="entry name" value="HATPase_c"/>
    <property type="match status" value="1"/>
</dbReference>
<feature type="transmembrane region" description="Helical" evidence="7">
    <location>
        <begin position="349"/>
        <end position="369"/>
    </location>
</feature>
<evidence type="ECO:0000256" key="6">
    <source>
        <dbReference type="PROSITE-ProRule" id="PRU00339"/>
    </source>
</evidence>
<dbReference type="EC" id="2.7.13.3" evidence="2"/>
<proteinExistence type="predicted"/>
<evidence type="ECO:0000313" key="10">
    <source>
        <dbReference type="Proteomes" id="UP000198345"/>
    </source>
</evidence>
<protein>
    <recommendedName>
        <fullName evidence="2">histidine kinase</fullName>
        <ecNumber evidence="2">2.7.13.3</ecNumber>
    </recommendedName>
</protein>
<dbReference type="CDD" id="cd16917">
    <property type="entry name" value="HATPase_UhpB-NarQ-NarX-like"/>
    <property type="match status" value="1"/>
</dbReference>